<dbReference type="EMBL" id="CAJNOE010000198">
    <property type="protein sequence ID" value="CAF1038920.1"/>
    <property type="molecule type" value="Genomic_DNA"/>
</dbReference>
<evidence type="ECO:0000313" key="2">
    <source>
        <dbReference type="EMBL" id="CAF4164503.1"/>
    </source>
</evidence>
<evidence type="ECO:0000313" key="1">
    <source>
        <dbReference type="EMBL" id="CAF1038920.1"/>
    </source>
</evidence>
<dbReference type="Proteomes" id="UP000663860">
    <property type="component" value="Unassembled WGS sequence"/>
</dbReference>
<comment type="caution">
    <text evidence="1">The sequence shown here is derived from an EMBL/GenBank/DDBJ whole genome shotgun (WGS) entry which is preliminary data.</text>
</comment>
<gene>
    <name evidence="1" type="ORF">IZO911_LOCUS19678</name>
    <name evidence="2" type="ORF">KXQ929_LOCUS38012</name>
</gene>
<dbReference type="AlphaFoldDB" id="A0A814JJF9"/>
<name>A0A814JJF9_9BILA</name>
<evidence type="ECO:0000313" key="3">
    <source>
        <dbReference type="Proteomes" id="UP000663860"/>
    </source>
</evidence>
<dbReference type="Pfam" id="PF09619">
    <property type="entry name" value="YscW"/>
    <property type="match status" value="1"/>
</dbReference>
<reference evidence="1" key="1">
    <citation type="submission" date="2021-02" db="EMBL/GenBank/DDBJ databases">
        <authorList>
            <person name="Nowell W R."/>
        </authorList>
    </citation>
    <scope>NUCLEOTIDE SEQUENCE</scope>
</reference>
<accession>A0A814JJF9</accession>
<dbReference type="EMBL" id="CAJOBB010006561">
    <property type="protein sequence ID" value="CAF4164503.1"/>
    <property type="molecule type" value="Genomic_DNA"/>
</dbReference>
<sequence length="108" mass="11736">MSATGTVTGKNGCEAATFNGNEILTVSVQDTARMGAPAITLGQQEITLKKGDKFPINYNVQYNEEEASKVPDYGFTLSARIEDNNGTLLYTNDTRTSARDNKIEVIKV</sequence>
<proteinExistence type="predicted"/>
<dbReference type="InterPro" id="IPR039366">
    <property type="entry name" value="Pilotin"/>
</dbReference>
<organism evidence="1 3">
    <name type="scientific">Adineta steineri</name>
    <dbReference type="NCBI Taxonomy" id="433720"/>
    <lineage>
        <taxon>Eukaryota</taxon>
        <taxon>Metazoa</taxon>
        <taxon>Spiralia</taxon>
        <taxon>Gnathifera</taxon>
        <taxon>Rotifera</taxon>
        <taxon>Eurotatoria</taxon>
        <taxon>Bdelloidea</taxon>
        <taxon>Adinetida</taxon>
        <taxon>Adinetidae</taxon>
        <taxon>Adineta</taxon>
    </lineage>
</organism>
<protein>
    <submittedName>
        <fullName evidence="1">Uncharacterized protein</fullName>
    </submittedName>
</protein>
<dbReference type="Proteomes" id="UP000663868">
    <property type="component" value="Unassembled WGS sequence"/>
</dbReference>